<dbReference type="EMBL" id="CTRP01000014">
    <property type="protein sequence ID" value="CQR74624.1"/>
    <property type="molecule type" value="Genomic_DNA"/>
</dbReference>
<protein>
    <recommendedName>
        <fullName evidence="1">DUF6917 domain-containing protein</fullName>
    </recommendedName>
</protein>
<name>A0A0U1L6X6_9FIRM</name>
<organism evidence="2 3">
    <name type="scientific">Sporomusa ovata</name>
    <dbReference type="NCBI Taxonomy" id="2378"/>
    <lineage>
        <taxon>Bacteria</taxon>
        <taxon>Bacillati</taxon>
        <taxon>Bacillota</taxon>
        <taxon>Negativicutes</taxon>
        <taxon>Selenomonadales</taxon>
        <taxon>Sporomusaceae</taxon>
        <taxon>Sporomusa</taxon>
    </lineage>
</organism>
<dbReference type="Proteomes" id="UP000049855">
    <property type="component" value="Unassembled WGS sequence"/>
</dbReference>
<dbReference type="InterPro" id="IPR054210">
    <property type="entry name" value="DUF6917"/>
</dbReference>
<accession>A0A0U1L6X6</accession>
<dbReference type="Pfam" id="PF21891">
    <property type="entry name" value="DUF6917"/>
    <property type="match status" value="1"/>
</dbReference>
<evidence type="ECO:0000313" key="3">
    <source>
        <dbReference type="Proteomes" id="UP000049855"/>
    </source>
</evidence>
<feature type="domain" description="DUF6917" evidence="1">
    <location>
        <begin position="17"/>
        <end position="139"/>
    </location>
</feature>
<gene>
    <name evidence="2" type="ORF">SpAn4DRAFT_1086</name>
</gene>
<keyword evidence="3" id="KW-1185">Reference proteome</keyword>
<sequence>MNDPYARNMFGKFNPYFAKRQTTGNLAVVLDGTFDDRGLELISPSSRAVKASEIHELILSDEQTGPGQRVNRIAYVGFVEINRGGVIVVGDSVSAGDTVIGTIAGFDETHMPNHLNIVLAGNRKSGRELQLSVENTITIG</sequence>
<reference evidence="3" key="1">
    <citation type="submission" date="2015-03" db="EMBL/GenBank/DDBJ databases">
        <authorList>
            <person name="Nijsse Bart"/>
        </authorList>
    </citation>
    <scope>NUCLEOTIDE SEQUENCE [LARGE SCALE GENOMIC DNA]</scope>
</reference>
<dbReference type="RefSeq" id="WP_021170611.1">
    <property type="nucleotide sequence ID" value="NZ_CTRP01000014.1"/>
</dbReference>
<proteinExistence type="predicted"/>
<dbReference type="AlphaFoldDB" id="A0A0U1L6X6"/>
<evidence type="ECO:0000259" key="1">
    <source>
        <dbReference type="Pfam" id="PF21891"/>
    </source>
</evidence>
<evidence type="ECO:0000313" key="2">
    <source>
        <dbReference type="EMBL" id="CQR74624.1"/>
    </source>
</evidence>